<organism evidence="1 2">
    <name type="scientific">Brevundimonas phage vB_BpoS-Kabachok</name>
    <dbReference type="NCBI Taxonomy" id="2948600"/>
    <lineage>
        <taxon>Viruses</taxon>
        <taxon>Duplodnaviria</taxon>
        <taxon>Heunggongvirae</taxon>
        <taxon>Uroviricota</taxon>
        <taxon>Caudoviricetes</taxon>
        <taxon>Jeanschmidtviridae</taxon>
        <taxon>Marchewkavirus</taxon>
        <taxon>Marchewkavirus kabachok</taxon>
    </lineage>
</organism>
<protein>
    <submittedName>
        <fullName evidence="1">Uncharacterized protein</fullName>
    </submittedName>
</protein>
<name>A0A9E7MPG8_9CAUD</name>
<proteinExistence type="predicted"/>
<reference evidence="1" key="1">
    <citation type="submission" date="2022-05" db="EMBL/GenBank/DDBJ databases">
        <authorList>
            <person name="Friedrich I."/>
            <person name="Poehlein A."/>
            <person name="Schneider D."/>
            <person name="Hertel R."/>
            <person name="Daniel R."/>
        </authorList>
    </citation>
    <scope>NUCLEOTIDE SEQUENCE</scope>
</reference>
<sequence>MIVYPGLHRIQTLTCTPAEARPILRAFLEEHPDKVDHLAQTFRGMSMKVIRRNDLPENDLRDWFSVTKVAQAQVRDSHPLLGAKLDMLADLLYDRWLIWQRDRWRRGGRIGTVETVMTAPDTLIPETEGGPAAAGHEGA</sequence>
<keyword evidence="2" id="KW-1185">Reference proteome</keyword>
<evidence type="ECO:0000313" key="2">
    <source>
        <dbReference type="Proteomes" id="UP001056685"/>
    </source>
</evidence>
<accession>A0A9E7MPG8</accession>
<gene>
    <name evidence="1" type="ORF">KABACHOK_01280</name>
</gene>
<evidence type="ECO:0000313" key="1">
    <source>
        <dbReference type="EMBL" id="USN13964.1"/>
    </source>
</evidence>
<dbReference type="Proteomes" id="UP001056685">
    <property type="component" value="Segment"/>
</dbReference>
<dbReference type="EMBL" id="ON529852">
    <property type="protein sequence ID" value="USN13964.1"/>
    <property type="molecule type" value="Genomic_DNA"/>
</dbReference>